<sequence length="129" mass="15227">MKHLIKFLLIVILFTITVSAQQMYFCEGVTSDGYPRNSSDLFTIPRDGGYLYALVKLSYAIECDEVTYFIYKINSYGDRSFYTSYYQDVNSGWSWFWKQITFYEPGLYEVEVVDCYDYSIASGRLRIQY</sequence>
<gene>
    <name evidence="1" type="ORF">ENS31_05200</name>
</gene>
<dbReference type="AlphaFoldDB" id="A0A7V3E6L5"/>
<organism evidence="1">
    <name type="scientific">Ignavibacterium album</name>
    <dbReference type="NCBI Taxonomy" id="591197"/>
    <lineage>
        <taxon>Bacteria</taxon>
        <taxon>Pseudomonadati</taxon>
        <taxon>Ignavibacteriota</taxon>
        <taxon>Ignavibacteria</taxon>
        <taxon>Ignavibacteriales</taxon>
        <taxon>Ignavibacteriaceae</taxon>
        <taxon>Ignavibacterium</taxon>
    </lineage>
</organism>
<proteinExistence type="predicted"/>
<dbReference type="RefSeq" id="WP_304146280.1">
    <property type="nucleotide sequence ID" value="NZ_JAOAIE010000078.1"/>
</dbReference>
<comment type="caution">
    <text evidence="1">The sequence shown here is derived from an EMBL/GenBank/DDBJ whole genome shotgun (WGS) entry which is preliminary data.</text>
</comment>
<name>A0A7V3E6L5_9BACT</name>
<dbReference type="EMBL" id="DSUJ01000008">
    <property type="protein sequence ID" value="HFI90916.1"/>
    <property type="molecule type" value="Genomic_DNA"/>
</dbReference>
<accession>A0A7V3E6L5</accession>
<evidence type="ECO:0000313" key="1">
    <source>
        <dbReference type="EMBL" id="HFI90916.1"/>
    </source>
</evidence>
<reference evidence="1" key="1">
    <citation type="journal article" date="2020" name="mSystems">
        <title>Genome- and Community-Level Interaction Insights into Carbon Utilization and Element Cycling Functions of Hydrothermarchaeota in Hydrothermal Sediment.</title>
        <authorList>
            <person name="Zhou Z."/>
            <person name="Liu Y."/>
            <person name="Xu W."/>
            <person name="Pan J."/>
            <person name="Luo Z.H."/>
            <person name="Li M."/>
        </authorList>
    </citation>
    <scope>NUCLEOTIDE SEQUENCE [LARGE SCALE GENOMIC DNA]</scope>
    <source>
        <strain evidence="1">SpSt-479</strain>
    </source>
</reference>
<protein>
    <submittedName>
        <fullName evidence="1">Uncharacterized protein</fullName>
    </submittedName>
</protein>